<protein>
    <submittedName>
        <fullName evidence="1">35855_t:CDS:1</fullName>
    </submittedName>
</protein>
<gene>
    <name evidence="1" type="ORF">RPERSI_LOCUS12249</name>
</gene>
<evidence type="ECO:0000313" key="2">
    <source>
        <dbReference type="Proteomes" id="UP000789920"/>
    </source>
</evidence>
<organism evidence="1 2">
    <name type="scientific">Racocetra persica</name>
    <dbReference type="NCBI Taxonomy" id="160502"/>
    <lineage>
        <taxon>Eukaryota</taxon>
        <taxon>Fungi</taxon>
        <taxon>Fungi incertae sedis</taxon>
        <taxon>Mucoromycota</taxon>
        <taxon>Glomeromycotina</taxon>
        <taxon>Glomeromycetes</taxon>
        <taxon>Diversisporales</taxon>
        <taxon>Gigasporaceae</taxon>
        <taxon>Racocetra</taxon>
    </lineage>
</organism>
<proteinExistence type="predicted"/>
<keyword evidence="2" id="KW-1185">Reference proteome</keyword>
<comment type="caution">
    <text evidence="1">The sequence shown here is derived from an EMBL/GenBank/DDBJ whole genome shotgun (WGS) entry which is preliminary data.</text>
</comment>
<reference evidence="1" key="1">
    <citation type="submission" date="2021-06" db="EMBL/GenBank/DDBJ databases">
        <authorList>
            <person name="Kallberg Y."/>
            <person name="Tangrot J."/>
            <person name="Rosling A."/>
        </authorList>
    </citation>
    <scope>NUCLEOTIDE SEQUENCE</scope>
    <source>
        <strain evidence="1">MA461A</strain>
    </source>
</reference>
<name>A0ACA9Q668_9GLOM</name>
<evidence type="ECO:0000313" key="1">
    <source>
        <dbReference type="EMBL" id="CAG8731930.1"/>
    </source>
</evidence>
<feature type="non-terminal residue" evidence="1">
    <location>
        <position position="64"/>
    </location>
</feature>
<dbReference type="EMBL" id="CAJVQC010026053">
    <property type="protein sequence ID" value="CAG8731930.1"/>
    <property type="molecule type" value="Genomic_DNA"/>
</dbReference>
<sequence>MSPIKESGKVILGSIFGSVELKKHRSVRDLVFRKLVHPDGNEYFSIFTNVVKNTKSSPSEGYMT</sequence>
<accession>A0ACA9Q668</accession>
<dbReference type="Proteomes" id="UP000789920">
    <property type="component" value="Unassembled WGS sequence"/>
</dbReference>